<proteinExistence type="predicted"/>
<evidence type="ECO:0000256" key="7">
    <source>
        <dbReference type="ARBA" id="ARBA00022692"/>
    </source>
</evidence>
<accession>A0AB32ZWF4</accession>
<feature type="transmembrane region" description="Helical" evidence="14">
    <location>
        <begin position="102"/>
        <end position="126"/>
    </location>
</feature>
<keyword evidence="7 14" id="KW-0812">Transmembrane</keyword>
<dbReference type="Pfam" id="PF06580">
    <property type="entry name" value="His_kinase"/>
    <property type="match status" value="1"/>
</dbReference>
<dbReference type="Proteomes" id="UP000006296">
    <property type="component" value="Chromosome"/>
</dbReference>
<keyword evidence="11 14" id="KW-1133">Transmembrane helix</keyword>
<evidence type="ECO:0000256" key="5">
    <source>
        <dbReference type="ARBA" id="ARBA00022553"/>
    </source>
</evidence>
<dbReference type="SUPFAM" id="SSF55781">
    <property type="entry name" value="GAF domain-like"/>
    <property type="match status" value="1"/>
</dbReference>
<dbReference type="EMBL" id="CP003844">
    <property type="protein sequence ID" value="AFT73781.1"/>
    <property type="molecule type" value="Genomic_DNA"/>
</dbReference>
<keyword evidence="6" id="KW-0808">Transferase</keyword>
<feature type="transmembrane region" description="Helical" evidence="14">
    <location>
        <begin position="71"/>
        <end position="90"/>
    </location>
</feature>
<evidence type="ECO:0000256" key="1">
    <source>
        <dbReference type="ARBA" id="ARBA00000085"/>
    </source>
</evidence>
<dbReference type="KEGG" id="amg:AMEC673_05420"/>
<dbReference type="PANTHER" id="PTHR34220:SF10">
    <property type="entry name" value="SENSOR HISTIDINE KINASE BTSS"/>
    <property type="match status" value="1"/>
</dbReference>
<keyword evidence="13 14" id="KW-0472">Membrane</keyword>
<evidence type="ECO:0000256" key="11">
    <source>
        <dbReference type="ARBA" id="ARBA00022989"/>
    </source>
</evidence>
<evidence type="ECO:0000313" key="18">
    <source>
        <dbReference type="EMBL" id="AFT73781.1"/>
    </source>
</evidence>
<dbReference type="GO" id="GO:0005524">
    <property type="term" value="F:ATP binding"/>
    <property type="evidence" value="ECO:0007669"/>
    <property type="project" value="UniProtKB-KW"/>
</dbReference>
<feature type="transmembrane region" description="Helical" evidence="14">
    <location>
        <begin position="41"/>
        <end position="59"/>
    </location>
</feature>
<dbReference type="RefSeq" id="WP_014975957.1">
    <property type="nucleotide sequence ID" value="NC_018678.1"/>
</dbReference>
<keyword evidence="10" id="KW-0067">ATP-binding</keyword>
<evidence type="ECO:0000256" key="4">
    <source>
        <dbReference type="ARBA" id="ARBA00022475"/>
    </source>
</evidence>
<dbReference type="Gene3D" id="3.30.450.40">
    <property type="match status" value="1"/>
</dbReference>
<evidence type="ECO:0000256" key="13">
    <source>
        <dbReference type="ARBA" id="ARBA00023136"/>
    </source>
</evidence>
<feature type="domain" description="Signal transduction histidine kinase internal region" evidence="16">
    <location>
        <begin position="367"/>
        <end position="444"/>
    </location>
</feature>
<feature type="transmembrane region" description="Helical" evidence="14">
    <location>
        <begin position="138"/>
        <end position="159"/>
    </location>
</feature>
<dbReference type="Pfam" id="PF07694">
    <property type="entry name" value="5TM-5TMR_LYT"/>
    <property type="match status" value="1"/>
</dbReference>
<dbReference type="GO" id="GO:0071555">
    <property type="term" value="P:cell wall organization"/>
    <property type="evidence" value="ECO:0007669"/>
    <property type="project" value="InterPro"/>
</dbReference>
<evidence type="ECO:0000256" key="12">
    <source>
        <dbReference type="ARBA" id="ARBA00023012"/>
    </source>
</evidence>
<evidence type="ECO:0000259" key="15">
    <source>
        <dbReference type="Pfam" id="PF01590"/>
    </source>
</evidence>
<dbReference type="InterPro" id="IPR011620">
    <property type="entry name" value="Sig_transdc_His_kinase_LytS_TM"/>
</dbReference>
<organism evidence="18 19">
    <name type="scientific">Alteromonas macleodii (strain English Channel 673)</name>
    <dbReference type="NCBI Taxonomy" id="1004788"/>
    <lineage>
        <taxon>Bacteria</taxon>
        <taxon>Pseudomonadati</taxon>
        <taxon>Pseudomonadota</taxon>
        <taxon>Gammaproteobacteria</taxon>
        <taxon>Alteromonadales</taxon>
        <taxon>Alteromonadaceae</taxon>
        <taxon>Alteromonas/Salinimonas group</taxon>
        <taxon>Alteromonas</taxon>
    </lineage>
</organism>
<keyword evidence="9 18" id="KW-0418">Kinase</keyword>
<comment type="catalytic activity">
    <reaction evidence="1">
        <text>ATP + protein L-histidine = ADP + protein N-phospho-L-histidine.</text>
        <dbReference type="EC" id="2.7.13.3"/>
    </reaction>
</comment>
<dbReference type="EC" id="2.7.13.3" evidence="3"/>
<feature type="domain" description="Signal transduction histidine kinase 5TM receptor LytS transmembrane region" evidence="17">
    <location>
        <begin position="25"/>
        <end position="193"/>
    </location>
</feature>
<keyword evidence="5" id="KW-0597">Phosphoprotein</keyword>
<dbReference type="InterPro" id="IPR036890">
    <property type="entry name" value="HATPase_C_sf"/>
</dbReference>
<reference evidence="19" key="1">
    <citation type="journal article" date="2012" name="Sci. Rep.">
        <title>Genomes of surface isolates of Alteromonas macleodii: the life of a widespread marine opportunistic copiotroph.</title>
        <authorList>
            <person name="Lopez-Perez M."/>
            <person name="Gonzaga A."/>
            <person name="Martin-Cuadrado A.B."/>
            <person name="Onyshchenko O."/>
            <person name="Ghavidel A."/>
            <person name="Ghai R."/>
            <person name="Rodriguez-Valera F."/>
        </authorList>
    </citation>
    <scope>NUCLEOTIDE SEQUENCE [LARGE SCALE GENOMIC DNA]</scope>
    <source>
        <strain evidence="19">English Channel 673</strain>
    </source>
</reference>
<sequence>MELILSLLQQMCVYLVLAYMLSKTPLFLPILSISSHRKHRYLVYVVFSSFCILGTYFGLQIDDAIANTRAIGAVIGGLLGGPVVGFAVGLTGGLHRYSLGGFTDVACAISTTLEGLIGGLMHVYYVRQNKSLDLFNPWKVGVITFIAELFQMAILLTVAEPFEKSYALVSAIAAPMVIANSVGAALFISILSDKKTIFEKYSATFSRRALSIADRSVGVLTSGFTPVNAEKVARIIYEETNVGAVAITDKEKILAFIGTGADHHLPNTPISSSSTMESLNNNKIVHLDGAERPYQCTLNKSCPLGSVLIIPLHSGSEVVGTIKLYEPKRKFMSTVTLSMAEGIAQLLSSQIVYGAYQQQKDLLSQSEIKLLHAQVNPHFLFNALNTISAIIRRDPKRARELVLSLSRFFRINLKQNTAVVTLKEEIDHVNAYLAIEKARFAERLQVTIKCDDAAMSALLPSFTLQPLVENAVKHGIAQRIEGGHLTLNVRCTTDNHIHILVEDNAGLYKPTKKQHAGLGMDIVDKRLIHQFGQRAGLVIECRTNQFTRMSFSIPHTHYHSHQG</sequence>
<evidence type="ECO:0000313" key="19">
    <source>
        <dbReference type="Proteomes" id="UP000006296"/>
    </source>
</evidence>
<dbReference type="Gene3D" id="3.30.565.10">
    <property type="entry name" value="Histidine kinase-like ATPase, C-terminal domain"/>
    <property type="match status" value="1"/>
</dbReference>
<dbReference type="GO" id="GO:0000155">
    <property type="term" value="F:phosphorelay sensor kinase activity"/>
    <property type="evidence" value="ECO:0007669"/>
    <property type="project" value="InterPro"/>
</dbReference>
<protein>
    <recommendedName>
        <fullName evidence="3">histidine kinase</fullName>
        <ecNumber evidence="3">2.7.13.3</ecNumber>
    </recommendedName>
</protein>
<dbReference type="GO" id="GO:0005886">
    <property type="term" value="C:plasma membrane"/>
    <property type="evidence" value="ECO:0007669"/>
    <property type="project" value="UniProtKB-SubCell"/>
</dbReference>
<feature type="transmembrane region" description="Helical" evidence="14">
    <location>
        <begin position="165"/>
        <end position="191"/>
    </location>
</feature>
<keyword evidence="12" id="KW-0902">Two-component regulatory system</keyword>
<comment type="subcellular location">
    <subcellularLocation>
        <location evidence="2">Cell membrane</location>
        <topology evidence="2">Multi-pass membrane protein</topology>
    </subcellularLocation>
</comment>
<feature type="domain" description="GAF" evidence="15">
    <location>
        <begin position="230"/>
        <end position="351"/>
    </location>
</feature>
<keyword evidence="4" id="KW-1003">Cell membrane</keyword>
<evidence type="ECO:0000256" key="9">
    <source>
        <dbReference type="ARBA" id="ARBA00022777"/>
    </source>
</evidence>
<evidence type="ECO:0000256" key="6">
    <source>
        <dbReference type="ARBA" id="ARBA00022679"/>
    </source>
</evidence>
<dbReference type="InterPro" id="IPR003018">
    <property type="entry name" value="GAF"/>
</dbReference>
<dbReference type="PANTHER" id="PTHR34220">
    <property type="entry name" value="SENSOR HISTIDINE KINASE YPDA"/>
    <property type="match status" value="1"/>
</dbReference>
<gene>
    <name evidence="18" type="ordered locus">AMEC673_05420</name>
</gene>
<keyword evidence="8" id="KW-0547">Nucleotide-binding</keyword>
<evidence type="ECO:0000256" key="2">
    <source>
        <dbReference type="ARBA" id="ARBA00004651"/>
    </source>
</evidence>
<evidence type="ECO:0000256" key="14">
    <source>
        <dbReference type="SAM" id="Phobius"/>
    </source>
</evidence>
<dbReference type="SUPFAM" id="SSF55874">
    <property type="entry name" value="ATPase domain of HSP90 chaperone/DNA topoisomerase II/histidine kinase"/>
    <property type="match status" value="1"/>
</dbReference>
<evidence type="ECO:0000259" key="16">
    <source>
        <dbReference type="Pfam" id="PF06580"/>
    </source>
</evidence>
<dbReference type="Pfam" id="PF01590">
    <property type="entry name" value="GAF"/>
    <property type="match status" value="1"/>
</dbReference>
<evidence type="ECO:0000256" key="10">
    <source>
        <dbReference type="ARBA" id="ARBA00022840"/>
    </source>
</evidence>
<evidence type="ECO:0000256" key="3">
    <source>
        <dbReference type="ARBA" id="ARBA00012438"/>
    </source>
</evidence>
<dbReference type="AlphaFoldDB" id="A0AB32ZWF4"/>
<dbReference type="Gene3D" id="1.10.1760.20">
    <property type="match status" value="1"/>
</dbReference>
<evidence type="ECO:0000256" key="8">
    <source>
        <dbReference type="ARBA" id="ARBA00022741"/>
    </source>
</evidence>
<dbReference type="InterPro" id="IPR029016">
    <property type="entry name" value="GAF-like_dom_sf"/>
</dbReference>
<name>A0AB32ZWF4_ALTME</name>
<feature type="transmembrane region" description="Helical" evidence="14">
    <location>
        <begin position="12"/>
        <end position="35"/>
    </location>
</feature>
<dbReference type="InterPro" id="IPR010559">
    <property type="entry name" value="Sig_transdc_His_kin_internal"/>
</dbReference>
<dbReference type="InterPro" id="IPR050640">
    <property type="entry name" value="Bact_2-comp_sensor_kinase"/>
</dbReference>
<evidence type="ECO:0000259" key="17">
    <source>
        <dbReference type="Pfam" id="PF07694"/>
    </source>
</evidence>